<dbReference type="GO" id="GO:0043190">
    <property type="term" value="C:ATP-binding cassette (ABC) transporter complex"/>
    <property type="evidence" value="ECO:0007669"/>
    <property type="project" value="InterPro"/>
</dbReference>
<evidence type="ECO:0000256" key="5">
    <source>
        <dbReference type="ARBA" id="ARBA00022692"/>
    </source>
</evidence>
<dbReference type="InterPro" id="IPR047817">
    <property type="entry name" value="ABC2_TM_bact-type"/>
</dbReference>
<dbReference type="AlphaFoldDB" id="A0A6J6CH83"/>
<dbReference type="InterPro" id="IPR013525">
    <property type="entry name" value="ABC2_TM"/>
</dbReference>
<evidence type="ECO:0000256" key="1">
    <source>
        <dbReference type="ARBA" id="ARBA00004429"/>
    </source>
</evidence>
<keyword evidence="6 8" id="KW-1133">Transmembrane helix</keyword>
<protein>
    <submittedName>
        <fullName evidence="10">Unannotated protein</fullName>
    </submittedName>
</protein>
<dbReference type="PANTHER" id="PTHR30413:SF8">
    <property type="entry name" value="TRANSPORT PERMEASE PROTEIN"/>
    <property type="match status" value="1"/>
</dbReference>
<dbReference type="EMBL" id="CAEZSF010000171">
    <property type="protein sequence ID" value="CAB4549218.1"/>
    <property type="molecule type" value="Genomic_DNA"/>
</dbReference>
<dbReference type="PANTHER" id="PTHR30413">
    <property type="entry name" value="INNER MEMBRANE TRANSPORT PERMEASE"/>
    <property type="match status" value="1"/>
</dbReference>
<feature type="transmembrane region" description="Helical" evidence="8">
    <location>
        <begin position="47"/>
        <end position="68"/>
    </location>
</feature>
<evidence type="ECO:0000256" key="8">
    <source>
        <dbReference type="SAM" id="Phobius"/>
    </source>
</evidence>
<keyword evidence="5 8" id="KW-0812">Transmembrane</keyword>
<feature type="transmembrane region" description="Helical" evidence="8">
    <location>
        <begin position="244"/>
        <end position="265"/>
    </location>
</feature>
<keyword evidence="7 8" id="KW-0472">Membrane</keyword>
<evidence type="ECO:0000313" key="11">
    <source>
        <dbReference type="EMBL" id="CAB4747463.1"/>
    </source>
</evidence>
<evidence type="ECO:0000256" key="4">
    <source>
        <dbReference type="ARBA" id="ARBA00022519"/>
    </source>
</evidence>
<dbReference type="PROSITE" id="PS51012">
    <property type="entry name" value="ABC_TM2"/>
    <property type="match status" value="1"/>
</dbReference>
<dbReference type="InterPro" id="IPR000412">
    <property type="entry name" value="ABC_2_transport"/>
</dbReference>
<evidence type="ECO:0000256" key="3">
    <source>
        <dbReference type="ARBA" id="ARBA00022475"/>
    </source>
</evidence>
<dbReference type="PRINTS" id="PR00164">
    <property type="entry name" value="ABC2TRNSPORT"/>
</dbReference>
<keyword evidence="2" id="KW-0813">Transport</keyword>
<dbReference type="GO" id="GO:0015920">
    <property type="term" value="P:lipopolysaccharide transport"/>
    <property type="evidence" value="ECO:0007669"/>
    <property type="project" value="TreeGrafter"/>
</dbReference>
<gene>
    <name evidence="10" type="ORF">UFOPK1358_01507</name>
    <name evidence="11" type="ORF">UFOPK2766_01448</name>
</gene>
<accession>A0A6J6CH83</accession>
<feature type="transmembrane region" description="Helical" evidence="8">
    <location>
        <begin position="154"/>
        <end position="181"/>
    </location>
</feature>
<sequence>MSEATVHSNHVRRVGPISVASLRRARSEARLTVSFARRELHSKYRQSALSLFWGIVQPILLVLVYAVVFSQILNVNGGSIPYLPFVVAGIVVWRYFAAGLQQATSFIDRSSVLSKVYFRREVIPLSGCVAALVDLGVGLVALVAVAWWKGIPPSFTLVALPLVLSVLLVYTAAIAILLATITVFIRDVAHAMPTISQVLFLASPILYPESQIPSNLKFLGTVNPVAVVAEATRAVSLEGIWPNFNLLLVHLCIGTALLVGSIFYLRSIEDRIVDVV</sequence>
<dbReference type="GO" id="GO:0140359">
    <property type="term" value="F:ABC-type transporter activity"/>
    <property type="evidence" value="ECO:0007669"/>
    <property type="project" value="InterPro"/>
</dbReference>
<feature type="transmembrane region" description="Helical" evidence="8">
    <location>
        <begin position="80"/>
        <end position="101"/>
    </location>
</feature>
<evidence type="ECO:0000256" key="6">
    <source>
        <dbReference type="ARBA" id="ARBA00022989"/>
    </source>
</evidence>
<proteinExistence type="predicted"/>
<comment type="subcellular location">
    <subcellularLocation>
        <location evidence="1">Cell inner membrane</location>
        <topology evidence="1">Multi-pass membrane protein</topology>
    </subcellularLocation>
</comment>
<feature type="domain" description="ABC transmembrane type-2" evidence="9">
    <location>
        <begin position="49"/>
        <end position="268"/>
    </location>
</feature>
<reference evidence="10" key="1">
    <citation type="submission" date="2020-05" db="EMBL/GenBank/DDBJ databases">
        <authorList>
            <person name="Chiriac C."/>
            <person name="Salcher M."/>
            <person name="Ghai R."/>
            <person name="Kavagutti S V."/>
        </authorList>
    </citation>
    <scope>NUCLEOTIDE SEQUENCE</scope>
</reference>
<evidence type="ECO:0000259" key="9">
    <source>
        <dbReference type="PROSITE" id="PS51012"/>
    </source>
</evidence>
<evidence type="ECO:0000256" key="2">
    <source>
        <dbReference type="ARBA" id="ARBA00022448"/>
    </source>
</evidence>
<feature type="transmembrane region" description="Helical" evidence="8">
    <location>
        <begin position="122"/>
        <end position="148"/>
    </location>
</feature>
<name>A0A6J6CH83_9ZZZZ</name>
<keyword evidence="3" id="KW-1003">Cell membrane</keyword>
<dbReference type="PIRSF" id="PIRSF006648">
    <property type="entry name" value="DrrB"/>
    <property type="match status" value="1"/>
</dbReference>
<evidence type="ECO:0000313" key="10">
    <source>
        <dbReference type="EMBL" id="CAB4549218.1"/>
    </source>
</evidence>
<organism evidence="10">
    <name type="scientific">freshwater metagenome</name>
    <dbReference type="NCBI Taxonomy" id="449393"/>
    <lineage>
        <taxon>unclassified sequences</taxon>
        <taxon>metagenomes</taxon>
        <taxon>ecological metagenomes</taxon>
    </lineage>
</organism>
<evidence type="ECO:0000256" key="7">
    <source>
        <dbReference type="ARBA" id="ARBA00023136"/>
    </source>
</evidence>
<dbReference type="EMBL" id="CAEZYU010000067">
    <property type="protein sequence ID" value="CAB4747463.1"/>
    <property type="molecule type" value="Genomic_DNA"/>
</dbReference>
<dbReference type="Pfam" id="PF01061">
    <property type="entry name" value="ABC2_membrane"/>
    <property type="match status" value="1"/>
</dbReference>
<keyword evidence="4" id="KW-0997">Cell inner membrane</keyword>